<dbReference type="PROSITE" id="PS51455">
    <property type="entry name" value="PIPK"/>
    <property type="match status" value="1"/>
</dbReference>
<evidence type="ECO:0000256" key="2">
    <source>
        <dbReference type="SAM" id="MobiDB-lite"/>
    </source>
</evidence>
<keyword evidence="1" id="KW-0808">Transferase</keyword>
<dbReference type="InterPro" id="IPR002498">
    <property type="entry name" value="PInositol-4-P-4/5-kinase_core"/>
</dbReference>
<feature type="domain" description="PIPK" evidence="3">
    <location>
        <begin position="20"/>
        <end position="506"/>
    </location>
</feature>
<dbReference type="EMBL" id="CAWYQH010000002">
    <property type="protein sequence ID" value="CAK8673629.1"/>
    <property type="molecule type" value="Genomic_DNA"/>
</dbReference>
<dbReference type="Gene3D" id="3.30.810.10">
    <property type="entry name" value="2-Layer Sandwich"/>
    <property type="match status" value="1"/>
</dbReference>
<dbReference type="PANTHER" id="PTHR23086:SF46">
    <property type="entry name" value="PHOSPHATIDYLINOSITOL 4-PHOSPHATE 5-KINASE-LIKE PROTEIN 1"/>
    <property type="match status" value="1"/>
</dbReference>
<sequence>MKMSKLKEIKRESYFTRVRKRWKRRDVLEINPDHSKYIFTQYIRCGLRTFFLKTTEFKSEIKTEDYQKIVVDEAICDLNNTAVHFHSYAPAVFELLRKRVGLTSTEYTDTVAPPESDTFYLEFLSNSKSGQNFFFTNNKQFMIKTITKEEVRFFLEIMPRYIDHFMQFPHSLLVKFVGLHSIKLRKLQRPVYFVVMLSIFYPGERISHRYDIKACQIGRFTKPAPDGSNVVVVLKEKNWNDRKLELGQQREWFLKQIKLDTEFLKEIGVLDYSLLVGIQPLHHDELKEGKDLPTIFTRVQKSVAKTQSVYQWPQQVSSSSSLSTSPGSSQKYRKPDDEIDSTSLPGMINDGEGPSSSSSKPSDSHTCLEVETGELEECSSKLTNGHAGRANGISKKIHSNGNAVKSSTFQKSSPSSIEMHCPFAKVSEEEAIQQNRRLLPNYKNELHVLDGEERYYMGVIDFFTRYTFKKKLENAYKRILYPPLSFSTVPPDVFARRFNKYWEEHTK</sequence>
<evidence type="ECO:0000313" key="4">
    <source>
        <dbReference type="EMBL" id="CAK8673629.1"/>
    </source>
</evidence>
<dbReference type="InterPro" id="IPR027483">
    <property type="entry name" value="PInositol-4-P-4/5-kinase_C_sf"/>
</dbReference>
<dbReference type="SMART" id="SM00330">
    <property type="entry name" value="PIPKc"/>
    <property type="match status" value="1"/>
</dbReference>
<keyword evidence="1" id="KW-0547">Nucleotide-binding</keyword>
<dbReference type="Gene3D" id="3.30.800.10">
    <property type="entry name" value="Phosphatidylinositol Phosphate Kinase II Beta"/>
    <property type="match status" value="1"/>
</dbReference>
<dbReference type="PANTHER" id="PTHR23086">
    <property type="entry name" value="PHOSPHATIDYLINOSITOL-4-PHOSPHATE 5-KINASE"/>
    <property type="match status" value="1"/>
</dbReference>
<evidence type="ECO:0000313" key="5">
    <source>
        <dbReference type="Proteomes" id="UP001642483"/>
    </source>
</evidence>
<dbReference type="SUPFAM" id="SSF56104">
    <property type="entry name" value="SAICAR synthase-like"/>
    <property type="match status" value="1"/>
</dbReference>
<gene>
    <name evidence="4" type="ORF">CVLEPA_LOCUS3399</name>
</gene>
<accession>A0ABP0F1N4</accession>
<comment type="caution">
    <text evidence="4">The sequence shown here is derived from an EMBL/GenBank/DDBJ whole genome shotgun (WGS) entry which is preliminary data.</text>
</comment>
<name>A0ABP0F1N4_CLALP</name>
<feature type="region of interest" description="Disordered" evidence="2">
    <location>
        <begin position="314"/>
        <end position="371"/>
    </location>
</feature>
<dbReference type="Pfam" id="PF01504">
    <property type="entry name" value="PIP5K"/>
    <property type="match status" value="1"/>
</dbReference>
<dbReference type="Proteomes" id="UP001642483">
    <property type="component" value="Unassembled WGS sequence"/>
</dbReference>
<feature type="compositionally biased region" description="Low complexity" evidence="2">
    <location>
        <begin position="314"/>
        <end position="330"/>
    </location>
</feature>
<proteinExistence type="predicted"/>
<reference evidence="4 5" key="1">
    <citation type="submission" date="2024-02" db="EMBL/GenBank/DDBJ databases">
        <authorList>
            <person name="Daric V."/>
            <person name="Darras S."/>
        </authorList>
    </citation>
    <scope>NUCLEOTIDE SEQUENCE [LARGE SCALE GENOMIC DNA]</scope>
</reference>
<evidence type="ECO:0000259" key="3">
    <source>
        <dbReference type="PROSITE" id="PS51455"/>
    </source>
</evidence>
<dbReference type="InterPro" id="IPR023610">
    <property type="entry name" value="PInositol-4/5-P-5/4-kinase"/>
</dbReference>
<keyword evidence="1" id="KW-0418">Kinase</keyword>
<evidence type="ECO:0000256" key="1">
    <source>
        <dbReference type="PROSITE-ProRule" id="PRU00781"/>
    </source>
</evidence>
<organism evidence="4 5">
    <name type="scientific">Clavelina lepadiformis</name>
    <name type="common">Light-bulb sea squirt</name>
    <name type="synonym">Ascidia lepadiformis</name>
    <dbReference type="NCBI Taxonomy" id="159417"/>
    <lineage>
        <taxon>Eukaryota</taxon>
        <taxon>Metazoa</taxon>
        <taxon>Chordata</taxon>
        <taxon>Tunicata</taxon>
        <taxon>Ascidiacea</taxon>
        <taxon>Aplousobranchia</taxon>
        <taxon>Clavelinidae</taxon>
        <taxon>Clavelina</taxon>
    </lineage>
</organism>
<keyword evidence="1" id="KW-0067">ATP-binding</keyword>
<protein>
    <recommendedName>
        <fullName evidence="3">PIPK domain-containing protein</fullName>
    </recommendedName>
</protein>
<dbReference type="InterPro" id="IPR027484">
    <property type="entry name" value="PInositol-4-P-5-kinase_N"/>
</dbReference>
<keyword evidence="5" id="KW-1185">Reference proteome</keyword>